<feature type="repeat" description="WD" evidence="3">
    <location>
        <begin position="281"/>
        <end position="313"/>
    </location>
</feature>
<keyword evidence="8" id="KW-1185">Reference proteome</keyword>
<dbReference type="PANTHER" id="PTHR44321">
    <property type="entry name" value="TRANSDUCIN BETA-LIKE PROTEIN 2"/>
    <property type="match status" value="1"/>
</dbReference>
<dbReference type="InterPro" id="IPR019775">
    <property type="entry name" value="WD40_repeat_CS"/>
</dbReference>
<evidence type="ECO:0000313" key="8">
    <source>
        <dbReference type="Proteomes" id="UP000327044"/>
    </source>
</evidence>
<dbReference type="GO" id="GO:0030968">
    <property type="term" value="P:endoplasmic reticulum unfolded protein response"/>
    <property type="evidence" value="ECO:0007669"/>
    <property type="project" value="TreeGrafter"/>
</dbReference>
<dbReference type="PROSITE" id="PS50082">
    <property type="entry name" value="WD_REPEATS_2"/>
    <property type="match status" value="2"/>
</dbReference>
<dbReference type="PROSITE" id="PS50294">
    <property type="entry name" value="WD_REPEATS_REGION"/>
    <property type="match status" value="2"/>
</dbReference>
<dbReference type="SMART" id="SM00320">
    <property type="entry name" value="WD40"/>
    <property type="match status" value="6"/>
</dbReference>
<evidence type="ECO:0000313" key="7">
    <source>
        <dbReference type="EMBL" id="KAB0793362.1"/>
    </source>
</evidence>
<reference evidence="7 8" key="2">
    <citation type="journal article" date="2018" name="Elife">
        <title>Firefly genomes illuminate parallel origins of bioluminescence in beetles.</title>
        <authorList>
            <person name="Fallon T.R."/>
            <person name="Lower S.E."/>
            <person name="Chang C.H."/>
            <person name="Bessho-Uehara M."/>
            <person name="Martin G.J."/>
            <person name="Bewick A.J."/>
            <person name="Behringer M."/>
            <person name="Debat H.J."/>
            <person name="Wong I."/>
            <person name="Day J.C."/>
            <person name="Suvorov A."/>
            <person name="Silva C.J."/>
            <person name="Stanger-Hall K.F."/>
            <person name="Hall D.W."/>
            <person name="Schmitz R.J."/>
            <person name="Nelson D.R."/>
            <person name="Lewis S.M."/>
            <person name="Shigenobu S."/>
            <person name="Bybee S.M."/>
            <person name="Larracuente A.M."/>
            <person name="Oba Y."/>
            <person name="Weng J.K."/>
        </authorList>
    </citation>
    <scope>NUCLEOTIDE SEQUENCE [LARGE SCALE GENOMIC DNA]</scope>
    <source>
        <strain evidence="7">1611_PpyrPB1</strain>
        <tissue evidence="7">Whole body</tissue>
    </source>
</reference>
<keyword evidence="5" id="KW-0812">Transmembrane</keyword>
<evidence type="ECO:0000256" key="5">
    <source>
        <dbReference type="SAM" id="Phobius"/>
    </source>
</evidence>
<keyword evidence="2" id="KW-0677">Repeat</keyword>
<dbReference type="Gene3D" id="2.130.10.10">
    <property type="entry name" value="YVTN repeat-like/Quinoprotein amine dehydrogenase"/>
    <property type="match status" value="3"/>
</dbReference>
<organism evidence="6">
    <name type="scientific">Photinus pyralis</name>
    <name type="common">Common eastern firefly</name>
    <name type="synonym">Lampyris pyralis</name>
    <dbReference type="NCBI Taxonomy" id="7054"/>
    <lineage>
        <taxon>Eukaryota</taxon>
        <taxon>Metazoa</taxon>
        <taxon>Ecdysozoa</taxon>
        <taxon>Arthropoda</taxon>
        <taxon>Hexapoda</taxon>
        <taxon>Insecta</taxon>
        <taxon>Pterygota</taxon>
        <taxon>Neoptera</taxon>
        <taxon>Endopterygota</taxon>
        <taxon>Coleoptera</taxon>
        <taxon>Polyphaga</taxon>
        <taxon>Elateriformia</taxon>
        <taxon>Elateroidea</taxon>
        <taxon>Lampyridae</taxon>
        <taxon>Lampyrinae</taxon>
        <taxon>Photinus</taxon>
    </lineage>
</organism>
<dbReference type="PANTHER" id="PTHR44321:SF1">
    <property type="entry name" value="TRANSDUCIN BETA-LIKE PROTEIN 2"/>
    <property type="match status" value="1"/>
</dbReference>
<dbReference type="InParanoid" id="A0A1Y1N1I3"/>
<sequence>MDSEGNFIEISTIFVTGFVGVCVLLFFYIVRLLNAENKNVDDRGKHEKRSEQVEKKKESVVSKSKKKVSVEGRWTGRSDKQSYTHPWLLTSLKGHTSEVLDMDFSSNGKYLASCADDRTVLLWDVKDLHQKDHKSLRINVEFDYATFVKWSPDSKAFLIHKFNGNCVEVYKIEKKSDGTIGSASKAITFAKVYDDDVVGLGISSNGKFIITCSNKTDLVVWDLRGQQLARIDTYLMNTYCAKISHCGKYIVAAGFAPDVKVWEVIFSKNGEFQDVKRVYDLTGHTSGVYDVAFDVDSSHIATVSKDGTWKLFDTKIDYKRGEDPHLKVTGKYQHGGVAKIALSPNAEVVAVSSSSTVALYSTSNGQLRHSIEKVFNGEITSIMFDSSGKYLLLSGDRQIRVFHNVTGYCCEIEMAKEKLKQHQTATTKDRLQKLVCDNEAFLSKLGVKV</sequence>
<evidence type="ECO:0000256" key="3">
    <source>
        <dbReference type="PROSITE-ProRule" id="PRU00221"/>
    </source>
</evidence>
<reference evidence="6" key="1">
    <citation type="journal article" date="2016" name="Sci. Rep.">
        <title>Molecular characterization of firefly nuptial gifts: a multi-omics approach sheds light on postcopulatory sexual selection.</title>
        <authorList>
            <person name="Al-Wathiqui N."/>
            <person name="Fallon T.R."/>
            <person name="South A."/>
            <person name="Weng J.K."/>
            <person name="Lewis S.M."/>
        </authorList>
    </citation>
    <scope>NUCLEOTIDE SEQUENCE</scope>
</reference>
<evidence type="ECO:0000256" key="2">
    <source>
        <dbReference type="ARBA" id="ARBA00022737"/>
    </source>
</evidence>
<dbReference type="Proteomes" id="UP000327044">
    <property type="component" value="Unassembled WGS sequence"/>
</dbReference>
<dbReference type="InterPro" id="IPR011047">
    <property type="entry name" value="Quinoprotein_ADH-like_sf"/>
</dbReference>
<accession>A0A1Y1N1I3</accession>
<feature type="compositionally biased region" description="Basic and acidic residues" evidence="4">
    <location>
        <begin position="41"/>
        <end position="60"/>
    </location>
</feature>
<feature type="repeat" description="WD" evidence="3">
    <location>
        <begin position="92"/>
        <end position="126"/>
    </location>
</feature>
<protein>
    <submittedName>
        <fullName evidence="6">Uncharacterized protein</fullName>
    </submittedName>
</protein>
<name>A0A1Y1N1I3_PHOPY</name>
<dbReference type="EMBL" id="GEZM01020112">
    <property type="protein sequence ID" value="JAV89397.1"/>
    <property type="molecule type" value="Transcribed_RNA"/>
</dbReference>
<dbReference type="InterPro" id="IPR001680">
    <property type="entry name" value="WD40_rpt"/>
</dbReference>
<dbReference type="EMBL" id="VVIM01000009">
    <property type="protein sequence ID" value="KAB0793362.1"/>
    <property type="molecule type" value="Genomic_DNA"/>
</dbReference>
<proteinExistence type="predicted"/>
<gene>
    <name evidence="7" type="ORF">PPYR_12982</name>
</gene>
<evidence type="ECO:0000256" key="1">
    <source>
        <dbReference type="ARBA" id="ARBA00022574"/>
    </source>
</evidence>
<feature type="transmembrane region" description="Helical" evidence="5">
    <location>
        <begin position="7"/>
        <end position="30"/>
    </location>
</feature>
<feature type="region of interest" description="Disordered" evidence="4">
    <location>
        <begin position="41"/>
        <end position="64"/>
    </location>
</feature>
<dbReference type="Pfam" id="PF00400">
    <property type="entry name" value="WD40"/>
    <property type="match status" value="3"/>
</dbReference>
<dbReference type="GO" id="GO:0005783">
    <property type="term" value="C:endoplasmic reticulum"/>
    <property type="evidence" value="ECO:0007669"/>
    <property type="project" value="TreeGrafter"/>
</dbReference>
<keyword evidence="5" id="KW-1133">Transmembrane helix</keyword>
<dbReference type="PROSITE" id="PS00678">
    <property type="entry name" value="WD_REPEATS_1"/>
    <property type="match status" value="1"/>
</dbReference>
<dbReference type="AlphaFoldDB" id="A0A1Y1N1I3"/>
<evidence type="ECO:0000256" key="4">
    <source>
        <dbReference type="SAM" id="MobiDB-lite"/>
    </source>
</evidence>
<dbReference type="InterPro" id="IPR015943">
    <property type="entry name" value="WD40/YVTN_repeat-like_dom_sf"/>
</dbReference>
<reference evidence="7" key="3">
    <citation type="submission" date="2019-08" db="EMBL/GenBank/DDBJ databases">
        <authorList>
            <consortium name="Photinus pyralis genome working group"/>
            <person name="Fallon T.R."/>
            <person name="Sander Lower S.E."/>
            <person name="Weng J.-K."/>
        </authorList>
    </citation>
    <scope>NUCLEOTIDE SEQUENCE</scope>
    <source>
        <strain evidence="7">1611_PpyrPB1</strain>
        <tissue evidence="7">Whole body</tissue>
    </source>
</reference>
<dbReference type="SUPFAM" id="SSF50998">
    <property type="entry name" value="Quinoprotein alcohol dehydrogenase-like"/>
    <property type="match status" value="1"/>
</dbReference>
<keyword evidence="1 3" id="KW-0853">WD repeat</keyword>
<dbReference type="InterPro" id="IPR042410">
    <property type="entry name" value="WBSCR13"/>
</dbReference>
<keyword evidence="5" id="KW-0472">Membrane</keyword>
<evidence type="ECO:0000313" key="6">
    <source>
        <dbReference type="EMBL" id="JAV89397.1"/>
    </source>
</evidence>